<proteinExistence type="predicted"/>
<sequence length="111" mass="12545">MTIQTPHLLPDPPAFAALDGLDCETAALHRAWLRRLFDEARNWTALSLALRHRGLGLGIRDGRLYLTRNTDGRRVAPVRFLGTNLAELSQRLGRPVFRPRRDRPAAGDLIR</sequence>
<organism evidence="1 2">
    <name type="scientific">Lutimaribacter marinistellae</name>
    <dbReference type="NCBI Taxonomy" id="1820329"/>
    <lineage>
        <taxon>Bacteria</taxon>
        <taxon>Pseudomonadati</taxon>
        <taxon>Pseudomonadota</taxon>
        <taxon>Alphaproteobacteria</taxon>
        <taxon>Rhodobacterales</taxon>
        <taxon>Roseobacteraceae</taxon>
        <taxon>Lutimaribacter</taxon>
    </lineage>
</organism>
<dbReference type="RefSeq" id="WP_386736439.1">
    <property type="nucleotide sequence ID" value="NZ_JBHRXI010000016.1"/>
</dbReference>
<evidence type="ECO:0000313" key="1">
    <source>
        <dbReference type="EMBL" id="MFC3615178.1"/>
    </source>
</evidence>
<comment type="caution">
    <text evidence="1">The sequence shown here is derived from an EMBL/GenBank/DDBJ whole genome shotgun (WGS) entry which is preliminary data.</text>
</comment>
<protein>
    <submittedName>
        <fullName evidence="1">Uncharacterized protein</fullName>
    </submittedName>
</protein>
<evidence type="ECO:0000313" key="2">
    <source>
        <dbReference type="Proteomes" id="UP001595629"/>
    </source>
</evidence>
<accession>A0ABV7TL71</accession>
<name>A0ABV7TL71_9RHOB</name>
<reference evidence="2" key="1">
    <citation type="journal article" date="2019" name="Int. J. Syst. Evol. Microbiol.">
        <title>The Global Catalogue of Microorganisms (GCM) 10K type strain sequencing project: providing services to taxonomists for standard genome sequencing and annotation.</title>
        <authorList>
            <consortium name="The Broad Institute Genomics Platform"/>
            <consortium name="The Broad Institute Genome Sequencing Center for Infectious Disease"/>
            <person name="Wu L."/>
            <person name="Ma J."/>
        </authorList>
    </citation>
    <scope>NUCLEOTIDE SEQUENCE [LARGE SCALE GENOMIC DNA]</scope>
    <source>
        <strain evidence="2">KCTC 42911</strain>
    </source>
</reference>
<dbReference type="EMBL" id="JBHRXI010000016">
    <property type="protein sequence ID" value="MFC3615178.1"/>
    <property type="molecule type" value="Genomic_DNA"/>
</dbReference>
<keyword evidence="2" id="KW-1185">Reference proteome</keyword>
<dbReference type="Proteomes" id="UP001595629">
    <property type="component" value="Unassembled WGS sequence"/>
</dbReference>
<gene>
    <name evidence="1" type="ORF">ACFORG_15540</name>
</gene>